<dbReference type="PANTHER" id="PTHR33542">
    <property type="entry name" value="SIROHYDROCHLORIN FERROCHELATASE, CHLOROPLASTIC"/>
    <property type="match status" value="1"/>
</dbReference>
<evidence type="ECO:0000256" key="1">
    <source>
        <dbReference type="ARBA" id="ARBA00022723"/>
    </source>
</evidence>
<dbReference type="CDD" id="cd03416">
    <property type="entry name" value="CbiX_SirB_N"/>
    <property type="match status" value="1"/>
</dbReference>
<keyword evidence="2" id="KW-0456">Lyase</keyword>
<dbReference type="InterPro" id="IPR050963">
    <property type="entry name" value="Sirohydro_Cobaltochel/CbiX"/>
</dbReference>
<proteinExistence type="predicted"/>
<dbReference type="Pfam" id="PF01903">
    <property type="entry name" value="CbiX"/>
    <property type="match status" value="2"/>
</dbReference>
<organism evidence="4 5">
    <name type="scientific">Hydrogenophilus thermoluteolus</name>
    <name type="common">Pseudomonas hydrogenothermophila</name>
    <dbReference type="NCBI Taxonomy" id="297"/>
    <lineage>
        <taxon>Bacteria</taxon>
        <taxon>Pseudomonadati</taxon>
        <taxon>Pseudomonadota</taxon>
        <taxon>Hydrogenophilia</taxon>
        <taxon>Hydrogenophilales</taxon>
        <taxon>Hydrogenophilaceae</taxon>
        <taxon>Hydrogenophilus</taxon>
    </lineage>
</organism>
<dbReference type="Gene3D" id="3.40.50.1400">
    <property type="match status" value="2"/>
</dbReference>
<dbReference type="PANTHER" id="PTHR33542:SF3">
    <property type="entry name" value="SIROHYDROCHLORIN FERROCHELATASE, CHLOROPLASTIC"/>
    <property type="match status" value="1"/>
</dbReference>
<keyword evidence="1" id="KW-0479">Metal-binding</keyword>
<evidence type="ECO:0000256" key="2">
    <source>
        <dbReference type="ARBA" id="ARBA00023239"/>
    </source>
</evidence>
<accession>A0A2Z6E094</accession>
<dbReference type="EMBL" id="AP018558">
    <property type="protein sequence ID" value="BBD78204.1"/>
    <property type="molecule type" value="Genomic_DNA"/>
</dbReference>
<dbReference type="AlphaFoldDB" id="A0A2Z6E094"/>
<name>A0A2Z6E094_HYDTE</name>
<sequence length="325" mass="35913">MSPSANPVVLIVGHGSREPAGNHEVEQFAAAARKRHPHHTILTCFIEFAEVLLPEGLAHAAQTARAAAPEAATVLVIPLIINAAGHVKMEIPQAVAQAARAFPDVTFTITPQVGTGDELFAALQGERKRAMRRLAMPDPQTTGVILLGRGSSDPGANAELAKLARRLFEATDHELVDLAFTGVTYPRLERVAQRFVTWGMTQIIVLPVYLFTGVLIERIRAQVARLERQYPTVAWALGDYLGFRPEIAAWFDGLLTQPHETLPTLACTGCKYRTFALAHGLGHHHHDHHDHHLHHHRGVHEPHDHPHHKNGPDLHFHTEQLQEQV</sequence>
<feature type="compositionally biased region" description="Basic residues" evidence="3">
    <location>
        <begin position="286"/>
        <end position="298"/>
    </location>
</feature>
<dbReference type="GO" id="GO:0046872">
    <property type="term" value="F:metal ion binding"/>
    <property type="evidence" value="ECO:0007669"/>
    <property type="project" value="UniProtKB-KW"/>
</dbReference>
<protein>
    <submittedName>
        <fullName evidence="4">Sirohydrochlorin chelatase</fullName>
    </submittedName>
</protein>
<reference evidence="4 5" key="1">
    <citation type="submission" date="2018-04" db="EMBL/GenBank/DDBJ databases">
        <title>Complete genome sequence of Hydrogenophilus thermoluteolus TH-1.</title>
        <authorList>
            <person name="Arai H."/>
        </authorList>
    </citation>
    <scope>NUCLEOTIDE SEQUENCE [LARGE SCALE GENOMIC DNA]</scope>
    <source>
        <strain evidence="4 5">TH-1</strain>
    </source>
</reference>
<dbReference type="SUPFAM" id="SSF53800">
    <property type="entry name" value="Chelatase"/>
    <property type="match status" value="1"/>
</dbReference>
<evidence type="ECO:0000256" key="3">
    <source>
        <dbReference type="SAM" id="MobiDB-lite"/>
    </source>
</evidence>
<evidence type="ECO:0000313" key="4">
    <source>
        <dbReference type="EMBL" id="BBD78204.1"/>
    </source>
</evidence>
<feature type="region of interest" description="Disordered" evidence="3">
    <location>
        <begin position="286"/>
        <end position="325"/>
    </location>
</feature>
<dbReference type="KEGG" id="htl:HPTL_1950"/>
<dbReference type="GO" id="GO:0016829">
    <property type="term" value="F:lyase activity"/>
    <property type="evidence" value="ECO:0007669"/>
    <property type="project" value="UniProtKB-KW"/>
</dbReference>
<evidence type="ECO:0000313" key="5">
    <source>
        <dbReference type="Proteomes" id="UP000262004"/>
    </source>
</evidence>
<feature type="compositionally biased region" description="Basic and acidic residues" evidence="3">
    <location>
        <begin position="299"/>
        <end position="325"/>
    </location>
</feature>
<keyword evidence="5" id="KW-1185">Reference proteome</keyword>
<dbReference type="InterPro" id="IPR002762">
    <property type="entry name" value="CbiX-like"/>
</dbReference>
<dbReference type="RefSeq" id="WP_119335857.1">
    <property type="nucleotide sequence ID" value="NZ_AP018558.1"/>
</dbReference>
<gene>
    <name evidence="4" type="ORF">HPTL_1950</name>
</gene>
<dbReference type="Proteomes" id="UP000262004">
    <property type="component" value="Chromosome"/>
</dbReference>
<dbReference type="CDD" id="cd03414">
    <property type="entry name" value="CbiX_SirB_C"/>
    <property type="match status" value="1"/>
</dbReference>
<dbReference type="OrthoDB" id="9797895at2"/>